<dbReference type="InterPro" id="IPR007630">
    <property type="entry name" value="RNA_pol_sigma70_r4"/>
</dbReference>
<gene>
    <name evidence="9" type="ORF">ACFO0B_23740</name>
</gene>
<dbReference type="EMBL" id="JBHSAX010000019">
    <property type="protein sequence ID" value="MFC3965010.1"/>
    <property type="molecule type" value="Genomic_DNA"/>
</dbReference>
<feature type="compositionally biased region" description="Polar residues" evidence="5">
    <location>
        <begin position="1"/>
        <end position="13"/>
    </location>
</feature>
<evidence type="ECO:0000259" key="6">
    <source>
        <dbReference type="Pfam" id="PF04539"/>
    </source>
</evidence>
<evidence type="ECO:0000256" key="1">
    <source>
        <dbReference type="ARBA" id="ARBA00023015"/>
    </source>
</evidence>
<dbReference type="Pfam" id="PF04545">
    <property type="entry name" value="Sigma70_r4"/>
    <property type="match status" value="1"/>
</dbReference>
<dbReference type="PANTHER" id="PTHR30385">
    <property type="entry name" value="SIGMA FACTOR F FLAGELLAR"/>
    <property type="match status" value="1"/>
</dbReference>
<keyword evidence="4" id="KW-0804">Transcription</keyword>
<dbReference type="Proteomes" id="UP001595696">
    <property type="component" value="Unassembled WGS sequence"/>
</dbReference>
<dbReference type="PANTHER" id="PTHR30385:SF4">
    <property type="entry name" value="RNA POLYMERASE SIGMA-E FACTOR"/>
    <property type="match status" value="1"/>
</dbReference>
<dbReference type="InterPro" id="IPR007627">
    <property type="entry name" value="RNA_pol_sigma70_r2"/>
</dbReference>
<organism evidence="9 10">
    <name type="scientific">Nocardia jiangsuensis</name>
    <dbReference type="NCBI Taxonomy" id="1691563"/>
    <lineage>
        <taxon>Bacteria</taxon>
        <taxon>Bacillati</taxon>
        <taxon>Actinomycetota</taxon>
        <taxon>Actinomycetes</taxon>
        <taxon>Mycobacteriales</taxon>
        <taxon>Nocardiaceae</taxon>
        <taxon>Nocardia</taxon>
    </lineage>
</organism>
<dbReference type="SUPFAM" id="SSF88946">
    <property type="entry name" value="Sigma2 domain of RNA polymerase sigma factors"/>
    <property type="match status" value="1"/>
</dbReference>
<feature type="domain" description="RNA polymerase sigma-70 region 3" evidence="6">
    <location>
        <begin position="137"/>
        <end position="191"/>
    </location>
</feature>
<evidence type="ECO:0000313" key="9">
    <source>
        <dbReference type="EMBL" id="MFC3965010.1"/>
    </source>
</evidence>
<dbReference type="InterPro" id="IPR000943">
    <property type="entry name" value="RNA_pol_sigma70"/>
</dbReference>
<evidence type="ECO:0000259" key="7">
    <source>
        <dbReference type="Pfam" id="PF04542"/>
    </source>
</evidence>
<dbReference type="Pfam" id="PF04542">
    <property type="entry name" value="Sigma70_r2"/>
    <property type="match status" value="1"/>
</dbReference>
<dbReference type="Gene3D" id="1.20.120.1810">
    <property type="match status" value="1"/>
</dbReference>
<keyword evidence="3" id="KW-0238">DNA-binding</keyword>
<dbReference type="SUPFAM" id="SSF88659">
    <property type="entry name" value="Sigma3 and sigma4 domains of RNA polymerase sigma factors"/>
    <property type="match status" value="2"/>
</dbReference>
<dbReference type="PRINTS" id="PR00046">
    <property type="entry name" value="SIGMA70FCT"/>
</dbReference>
<evidence type="ECO:0000256" key="4">
    <source>
        <dbReference type="ARBA" id="ARBA00023163"/>
    </source>
</evidence>
<dbReference type="Gene3D" id="1.20.140.160">
    <property type="match status" value="1"/>
</dbReference>
<evidence type="ECO:0000313" key="10">
    <source>
        <dbReference type="Proteomes" id="UP001595696"/>
    </source>
</evidence>
<keyword evidence="1" id="KW-0805">Transcription regulation</keyword>
<evidence type="ECO:0000256" key="2">
    <source>
        <dbReference type="ARBA" id="ARBA00023082"/>
    </source>
</evidence>
<feature type="domain" description="RNA polymerase sigma-70 region 4" evidence="8">
    <location>
        <begin position="218"/>
        <end position="267"/>
    </location>
</feature>
<evidence type="ECO:0000256" key="5">
    <source>
        <dbReference type="SAM" id="MobiDB-lite"/>
    </source>
</evidence>
<dbReference type="InterPro" id="IPR014284">
    <property type="entry name" value="RNA_pol_sigma-70_dom"/>
</dbReference>
<dbReference type="InterPro" id="IPR013325">
    <property type="entry name" value="RNA_pol_sigma_r2"/>
</dbReference>
<dbReference type="NCBIfam" id="TIGR02980">
    <property type="entry name" value="SigBFG"/>
    <property type="match status" value="1"/>
</dbReference>
<dbReference type="CDD" id="cd06171">
    <property type="entry name" value="Sigma70_r4"/>
    <property type="match status" value="1"/>
</dbReference>
<keyword evidence="2" id="KW-0731">Sigma factor</keyword>
<feature type="region of interest" description="Disordered" evidence="5">
    <location>
        <begin position="1"/>
        <end position="23"/>
    </location>
</feature>
<dbReference type="NCBIfam" id="TIGR02937">
    <property type="entry name" value="sigma70-ECF"/>
    <property type="match status" value="1"/>
</dbReference>
<evidence type="ECO:0000259" key="8">
    <source>
        <dbReference type="Pfam" id="PF04545"/>
    </source>
</evidence>
<evidence type="ECO:0000256" key="3">
    <source>
        <dbReference type="ARBA" id="ARBA00023125"/>
    </source>
</evidence>
<dbReference type="InterPro" id="IPR014322">
    <property type="entry name" value="RNA_pol_sigma-B/F/G"/>
</dbReference>
<protein>
    <submittedName>
        <fullName evidence="9">SigB/SigF/SigG family RNA polymerase sigma factor</fullName>
    </submittedName>
</protein>
<dbReference type="InterPro" id="IPR013324">
    <property type="entry name" value="RNA_pol_sigma_r3/r4-like"/>
</dbReference>
<reference evidence="10" key="1">
    <citation type="journal article" date="2019" name="Int. J. Syst. Evol. Microbiol.">
        <title>The Global Catalogue of Microorganisms (GCM) 10K type strain sequencing project: providing services to taxonomists for standard genome sequencing and annotation.</title>
        <authorList>
            <consortium name="The Broad Institute Genomics Platform"/>
            <consortium name="The Broad Institute Genome Sequencing Center for Infectious Disease"/>
            <person name="Wu L."/>
            <person name="Ma J."/>
        </authorList>
    </citation>
    <scope>NUCLEOTIDE SEQUENCE [LARGE SCALE GENOMIC DNA]</scope>
    <source>
        <strain evidence="10">CGMCC 4.7330</strain>
    </source>
</reference>
<dbReference type="RefSeq" id="WP_378614772.1">
    <property type="nucleotide sequence ID" value="NZ_JBHSAX010000019.1"/>
</dbReference>
<sequence>MTSSALHDSTTARRSNRGSDSYDGIEPLLEQLAAMDAGDPARPRLREEVMRRCLPLADHIARRFTGRGETYDDLHQSASLGLVLAVDRYDPARGASFLAFAVPTVMGEVRRHFRDRTWALRVPRRVKETQLAIGPTVERLCHEYGRTPTALEIAVALDLDLVEVTQALLAGNAYRTNSLDAAADDEEGGGIAAQVSERLGETDPAYGICDDALAVAPLLRELSERDRLVLRLRFFENYTQAQIAAELGVSQMHISRILSRTLARLRQRALRD</sequence>
<keyword evidence="10" id="KW-1185">Reference proteome</keyword>
<feature type="domain" description="RNA polymerase sigma-70 region 2" evidence="7">
    <location>
        <begin position="50"/>
        <end position="118"/>
    </location>
</feature>
<accession>A0ABV8DXY4</accession>
<comment type="caution">
    <text evidence="9">The sequence shown here is derived from an EMBL/GenBank/DDBJ whole genome shotgun (WGS) entry which is preliminary data.</text>
</comment>
<dbReference type="InterPro" id="IPR007624">
    <property type="entry name" value="RNA_pol_sigma70_r3"/>
</dbReference>
<proteinExistence type="predicted"/>
<name>A0ABV8DXY4_9NOCA</name>
<dbReference type="Pfam" id="PF04539">
    <property type="entry name" value="Sigma70_r3"/>
    <property type="match status" value="1"/>
</dbReference>